<evidence type="ECO:0000313" key="2">
    <source>
        <dbReference type="Proteomes" id="UP001642360"/>
    </source>
</evidence>
<name>A0ABC8QST9_9AQUA</name>
<dbReference type="EMBL" id="CAUOFW020000725">
    <property type="protein sequence ID" value="CAK9135794.1"/>
    <property type="molecule type" value="Genomic_DNA"/>
</dbReference>
<comment type="caution">
    <text evidence="1">The sequence shown here is derived from an EMBL/GenBank/DDBJ whole genome shotgun (WGS) entry which is preliminary data.</text>
</comment>
<evidence type="ECO:0008006" key="3">
    <source>
        <dbReference type="Google" id="ProtNLM"/>
    </source>
</evidence>
<keyword evidence="2" id="KW-1185">Reference proteome</keyword>
<proteinExistence type="predicted"/>
<evidence type="ECO:0000313" key="1">
    <source>
        <dbReference type="EMBL" id="CAK9135794.1"/>
    </source>
</evidence>
<gene>
    <name evidence="1" type="ORF">ILEXP_LOCUS2754</name>
</gene>
<protein>
    <recommendedName>
        <fullName evidence="3">Defensin-like protein</fullName>
    </recommendedName>
</protein>
<organism evidence="1 2">
    <name type="scientific">Ilex paraguariensis</name>
    <name type="common">yerba mate</name>
    <dbReference type="NCBI Taxonomy" id="185542"/>
    <lineage>
        <taxon>Eukaryota</taxon>
        <taxon>Viridiplantae</taxon>
        <taxon>Streptophyta</taxon>
        <taxon>Embryophyta</taxon>
        <taxon>Tracheophyta</taxon>
        <taxon>Spermatophyta</taxon>
        <taxon>Magnoliopsida</taxon>
        <taxon>eudicotyledons</taxon>
        <taxon>Gunneridae</taxon>
        <taxon>Pentapetalae</taxon>
        <taxon>asterids</taxon>
        <taxon>campanulids</taxon>
        <taxon>Aquifoliales</taxon>
        <taxon>Aquifoliaceae</taxon>
        <taxon>Ilex</taxon>
    </lineage>
</organism>
<reference evidence="1 2" key="1">
    <citation type="submission" date="2024-02" db="EMBL/GenBank/DDBJ databases">
        <authorList>
            <person name="Vignale AGUSTIN F."/>
            <person name="Sosa J E."/>
            <person name="Modenutti C."/>
        </authorList>
    </citation>
    <scope>NUCLEOTIDE SEQUENCE [LARGE SCALE GENOMIC DNA]</scope>
</reference>
<sequence>MGRGRRPRVMIPSLLSRKDRFDDDEKVKIEIEIVKSLLLNSNELMMIDASGEQIDAKGKCKKTYETDVQCLDDPYCVSTCEKQYKQQHPNVKRFCASYGICLCQWPC</sequence>
<accession>A0ABC8QST9</accession>
<dbReference type="Proteomes" id="UP001642360">
    <property type="component" value="Unassembled WGS sequence"/>
</dbReference>
<dbReference type="AlphaFoldDB" id="A0ABC8QST9"/>